<dbReference type="Proteomes" id="UP000027284">
    <property type="component" value="Unassembled WGS sequence"/>
</dbReference>
<feature type="transmembrane region" description="Helical" evidence="7">
    <location>
        <begin position="243"/>
        <end position="262"/>
    </location>
</feature>
<feature type="transmembrane region" description="Helical" evidence="7">
    <location>
        <begin position="454"/>
        <end position="476"/>
    </location>
</feature>
<feature type="transmembrane region" description="Helical" evidence="7">
    <location>
        <begin position="162"/>
        <end position="181"/>
    </location>
</feature>
<keyword evidence="5 7" id="KW-1133">Transmembrane helix</keyword>
<gene>
    <name evidence="9" type="ORF">EG19_10030</name>
</gene>
<feature type="transmembrane region" description="Helical" evidence="7">
    <location>
        <begin position="132"/>
        <end position="156"/>
    </location>
</feature>
<dbReference type="OrthoDB" id="9761224at2"/>
<keyword evidence="3" id="KW-1003">Cell membrane</keyword>
<dbReference type="GO" id="GO:0009267">
    <property type="term" value="P:cellular response to starvation"/>
    <property type="evidence" value="ECO:0007669"/>
    <property type="project" value="InterPro"/>
</dbReference>
<evidence type="ECO:0000259" key="8">
    <source>
        <dbReference type="Pfam" id="PF02554"/>
    </source>
</evidence>
<evidence type="ECO:0000313" key="10">
    <source>
        <dbReference type="Proteomes" id="UP000027284"/>
    </source>
</evidence>
<evidence type="ECO:0000256" key="6">
    <source>
        <dbReference type="ARBA" id="ARBA00023136"/>
    </source>
</evidence>
<feature type="transmembrane region" description="Helical" evidence="7">
    <location>
        <begin position="80"/>
        <end position="100"/>
    </location>
</feature>
<evidence type="ECO:0000256" key="7">
    <source>
        <dbReference type="SAM" id="Phobius"/>
    </source>
</evidence>
<feature type="transmembrane region" description="Helical" evidence="7">
    <location>
        <begin position="318"/>
        <end position="344"/>
    </location>
</feature>
<feature type="transmembrane region" description="Helical" evidence="7">
    <location>
        <begin position="282"/>
        <end position="306"/>
    </location>
</feature>
<feature type="transmembrane region" description="Helical" evidence="7">
    <location>
        <begin position="513"/>
        <end position="531"/>
    </location>
</feature>
<dbReference type="AlphaFoldDB" id="A0A062XV53"/>
<feature type="transmembrane region" description="Helical" evidence="7">
    <location>
        <begin position="214"/>
        <end position="236"/>
    </location>
</feature>
<dbReference type="PANTHER" id="PTHR30252">
    <property type="entry name" value="INNER MEMBRANE PEPTIDE TRANSPORTER"/>
    <property type="match status" value="1"/>
</dbReference>
<sequence>MNAALVALAGLAWFGLLYRWYGKILDRKLFSPNDQNPTPAVALRDDRDYVPTHPAVLFGHHFSSIAGAGPIVGPILAYSLFGWLPALLWVLLGAVFLGGVHDYGALMTSLRNKGVSVTEIAEKAVSPLAKGLFAAFSWVALVLVQAVFAVLTARTLAEEPKIVIPTVGLLVLAMGFGFLVYRLHMNVWLATALGLVVLAGLVVLGDLVPVPASYGFWLAAAFVYSFVAATLPVWVLLQPRDYLSMYILVFGMVFGYLGLFFLRPTINGPALTAAVSPQGPLWPVLFITVACGAFSGFHSLVASGTTAKQLRKESEGRLIAYGGMLAEGALALLVITLMAGALFWGAAPEAGLSGFVFQDLLKGSANIAFGKGFGRAVATLGVPLPFGVAFGILMLNAFILTTLDTSTRIARYIVSENLGQRFPLARNRFLAAGAGLVLGAWVATGNAWQKIWPAFGAANQLVGALALLVTTAFLVSLGKPKGYTLWGAAFMWLTTEGALVYQLVFQYLPQRNWVLGVTAVVLIVLGLLMAWEVGRKLLQPQQDRQTSWQPVQ</sequence>
<accession>A0A062XV53</accession>
<evidence type="ECO:0000313" key="9">
    <source>
        <dbReference type="EMBL" id="KDA54753.1"/>
    </source>
</evidence>
<dbReference type="PANTHER" id="PTHR30252:SF0">
    <property type="entry name" value="PEPTIDE TRANSPORTER CSTA"/>
    <property type="match status" value="1"/>
</dbReference>
<evidence type="ECO:0000256" key="1">
    <source>
        <dbReference type="ARBA" id="ARBA00004651"/>
    </source>
</evidence>
<evidence type="ECO:0000256" key="2">
    <source>
        <dbReference type="ARBA" id="ARBA00007755"/>
    </source>
</evidence>
<organism evidence="9 10">
    <name type="scientific">Thermoanaerobaculum aquaticum</name>
    <dbReference type="NCBI Taxonomy" id="1312852"/>
    <lineage>
        <taxon>Bacteria</taxon>
        <taxon>Pseudomonadati</taxon>
        <taxon>Acidobacteriota</taxon>
        <taxon>Thermoanaerobaculia</taxon>
        <taxon>Thermoanaerobaculales</taxon>
        <taxon>Thermoanaerobaculaceae</taxon>
        <taxon>Thermoanaerobaculum</taxon>
    </lineage>
</organism>
<reference evidence="9 10" key="1">
    <citation type="submission" date="2014-04" db="EMBL/GenBank/DDBJ databases">
        <title>The Genome Sequence of Thermoanaerobaculum aquaticum MP-01, The First Cultivated Group 23 Acidobacterium.</title>
        <authorList>
            <person name="Stamps B.W."/>
            <person name="Losey N.A."/>
            <person name="Lawson P.A."/>
            <person name="Stevenson B.S."/>
        </authorList>
    </citation>
    <scope>NUCLEOTIDE SEQUENCE [LARGE SCALE GENOMIC DNA]</scope>
    <source>
        <strain evidence="9 10">MP-01</strain>
    </source>
</reference>
<feature type="transmembrane region" description="Helical" evidence="7">
    <location>
        <begin position="483"/>
        <end position="501"/>
    </location>
</feature>
<protein>
    <recommendedName>
        <fullName evidence="8">CstA N-terminal domain-containing protein</fullName>
    </recommendedName>
</protein>
<dbReference type="InterPro" id="IPR003706">
    <property type="entry name" value="CstA_N"/>
</dbReference>
<evidence type="ECO:0000256" key="5">
    <source>
        <dbReference type="ARBA" id="ARBA00022989"/>
    </source>
</evidence>
<keyword evidence="6 7" id="KW-0472">Membrane</keyword>
<evidence type="ECO:0000256" key="3">
    <source>
        <dbReference type="ARBA" id="ARBA00022475"/>
    </source>
</evidence>
<evidence type="ECO:0000256" key="4">
    <source>
        <dbReference type="ARBA" id="ARBA00022692"/>
    </source>
</evidence>
<dbReference type="GO" id="GO:0005886">
    <property type="term" value="C:plasma membrane"/>
    <property type="evidence" value="ECO:0007669"/>
    <property type="project" value="UniProtKB-SubCell"/>
</dbReference>
<feature type="domain" description="CstA N-terminal" evidence="8">
    <location>
        <begin position="373"/>
        <end position="494"/>
    </location>
</feature>
<feature type="transmembrane region" description="Helical" evidence="7">
    <location>
        <begin position="384"/>
        <end position="403"/>
    </location>
</feature>
<feature type="domain" description="CstA N-terminal" evidence="8">
    <location>
        <begin position="2"/>
        <end position="336"/>
    </location>
</feature>
<name>A0A062XV53_9BACT</name>
<dbReference type="STRING" id="1312852.EG19_10030"/>
<dbReference type="InterPro" id="IPR051605">
    <property type="entry name" value="CstA"/>
</dbReference>
<keyword evidence="4 7" id="KW-0812">Transmembrane</keyword>
<dbReference type="EMBL" id="JMFG01000005">
    <property type="protein sequence ID" value="KDA54753.1"/>
    <property type="molecule type" value="Genomic_DNA"/>
</dbReference>
<dbReference type="Pfam" id="PF02554">
    <property type="entry name" value="CstA"/>
    <property type="match status" value="2"/>
</dbReference>
<comment type="caution">
    <text evidence="9">The sequence shown here is derived from an EMBL/GenBank/DDBJ whole genome shotgun (WGS) entry which is preliminary data.</text>
</comment>
<dbReference type="RefSeq" id="WP_038046980.1">
    <property type="nucleotide sequence ID" value="NZ_JMFG01000005.1"/>
</dbReference>
<comment type="similarity">
    <text evidence="2">Belongs to the peptide transporter carbon starvation (CstA) (TC 2.A.114) family.</text>
</comment>
<keyword evidence="10" id="KW-1185">Reference proteome</keyword>
<feature type="transmembrane region" description="Helical" evidence="7">
    <location>
        <begin position="188"/>
        <end position="208"/>
    </location>
</feature>
<comment type="subcellular location">
    <subcellularLocation>
        <location evidence="1">Cell membrane</location>
        <topology evidence="1">Multi-pass membrane protein</topology>
    </subcellularLocation>
</comment>
<proteinExistence type="inferred from homology"/>